<dbReference type="Proteomes" id="UP001576784">
    <property type="component" value="Unassembled WGS sequence"/>
</dbReference>
<feature type="active site" description="Charge relay system" evidence="5">
    <location>
        <position position="510"/>
    </location>
</feature>
<dbReference type="PROSITE" id="PS00138">
    <property type="entry name" value="SUBTILASE_SER"/>
    <property type="match status" value="1"/>
</dbReference>
<dbReference type="InterPro" id="IPR000209">
    <property type="entry name" value="Peptidase_S8/S53_dom"/>
</dbReference>
<feature type="active site" description="Charge relay system" evidence="5">
    <location>
        <position position="288"/>
    </location>
</feature>
<dbReference type="InterPro" id="IPR023828">
    <property type="entry name" value="Peptidase_S8_Ser-AS"/>
</dbReference>
<keyword evidence="2 5" id="KW-0645">Protease</keyword>
<dbReference type="PANTHER" id="PTHR43806">
    <property type="entry name" value="PEPTIDASE S8"/>
    <property type="match status" value="1"/>
</dbReference>
<keyword evidence="8" id="KW-1185">Reference proteome</keyword>
<dbReference type="InterPro" id="IPR050131">
    <property type="entry name" value="Peptidase_S8_subtilisin-like"/>
</dbReference>
<dbReference type="InterPro" id="IPR015500">
    <property type="entry name" value="Peptidase_S8_subtilisin-rel"/>
</dbReference>
<dbReference type="Gene3D" id="3.40.50.200">
    <property type="entry name" value="Peptidase S8/S53 domain"/>
    <property type="match status" value="1"/>
</dbReference>
<comment type="similarity">
    <text evidence="1 5">Belongs to the peptidase S8 family.</text>
</comment>
<evidence type="ECO:0000313" key="7">
    <source>
        <dbReference type="EMBL" id="MFB2897435.1"/>
    </source>
</evidence>
<evidence type="ECO:0000259" key="6">
    <source>
        <dbReference type="Pfam" id="PF00082"/>
    </source>
</evidence>
<organism evidence="7 8">
    <name type="scientific">Floridaenema flaviceps BLCC-F50</name>
    <dbReference type="NCBI Taxonomy" id="3153642"/>
    <lineage>
        <taxon>Bacteria</taxon>
        <taxon>Bacillati</taxon>
        <taxon>Cyanobacteriota</taxon>
        <taxon>Cyanophyceae</taxon>
        <taxon>Oscillatoriophycideae</taxon>
        <taxon>Aerosakkonematales</taxon>
        <taxon>Aerosakkonemataceae</taxon>
        <taxon>Floridanema</taxon>
        <taxon>Floridanema flaviceps</taxon>
    </lineage>
</organism>
<reference evidence="7 8" key="1">
    <citation type="submission" date="2024-09" db="EMBL/GenBank/DDBJ databases">
        <title>Floridaenema gen nov. (Aerosakkonemataceae, Aerosakkonematales ord. nov., Cyanobacteria) from benthic tropical and subtropical fresh waters, with the description of four new species.</title>
        <authorList>
            <person name="Moretto J.A."/>
            <person name="Berthold D.E."/>
            <person name="Lefler F.W."/>
            <person name="Huang I.-S."/>
            <person name="Laughinghouse H. IV."/>
        </authorList>
    </citation>
    <scope>NUCLEOTIDE SEQUENCE [LARGE SCALE GENOMIC DNA]</scope>
    <source>
        <strain evidence="7 8">BLCC-F50</strain>
    </source>
</reference>
<evidence type="ECO:0000256" key="1">
    <source>
        <dbReference type="ARBA" id="ARBA00011073"/>
    </source>
</evidence>
<dbReference type="Pfam" id="PF00082">
    <property type="entry name" value="Peptidase_S8"/>
    <property type="match status" value="1"/>
</dbReference>
<evidence type="ECO:0000256" key="3">
    <source>
        <dbReference type="ARBA" id="ARBA00022801"/>
    </source>
</evidence>
<keyword evidence="3 5" id="KW-0378">Hydrolase</keyword>
<comment type="caution">
    <text evidence="7">The sequence shown here is derived from an EMBL/GenBank/DDBJ whole genome shotgun (WGS) entry which is preliminary data.</text>
</comment>
<dbReference type="PROSITE" id="PS51892">
    <property type="entry name" value="SUBTILASE"/>
    <property type="match status" value="1"/>
</dbReference>
<evidence type="ECO:0000313" key="8">
    <source>
        <dbReference type="Proteomes" id="UP001576784"/>
    </source>
</evidence>
<keyword evidence="4 5" id="KW-0720">Serine protease</keyword>
<evidence type="ECO:0000256" key="5">
    <source>
        <dbReference type="PROSITE-ProRule" id="PRU01240"/>
    </source>
</evidence>
<proteinExistence type="inferred from homology"/>
<sequence length="584" mass="62172">MSDSLELIPGSNNLNANSIGLTGQVLSPSADLLGLPNYRQHVSSFSSPPQINPDSSLELIDDANILGTSIRGVEDYYYYSTFPNSSTSYTDTGLGGNIFQDILGESESDKLANSIIESTLDTLTGETINGTITGTPENDSIDLATLSDVLIVLGSLRADNFTFEHSSNRTVFSGNGNVDFGSGKKDILDLSSFSLRTVDFNLAKPTGGGVIFNPGNGDRVFDAITLTDGSEILFEGIDSIKFADTTIDLSVTPNDSMFKDQWNLHMMGVHNAWAFTTGSTDVLIGVQDTGLGVNTNGNVHNDLLGRTTRYLSNYADDFLDDTSSHGTAVQGIIAANSNNGIGMSGINWNSNVFHIDVIDGDSKDRDLAQATQNMIDQANSKNQRLVINMSLSVLGGNDPKLEQLIANNINNALFVIASGNDDASTIDYPSSLAQKYTNVIAVGASWGTRDYYNNEKNPGTRISYPGWWGSNYGNGLTLMGPSEVIAAEATKASPNSTVEFGYEQRFNGTSAATPNVAGVASLVWSANRNLTASQIKGIMSQTAYDLGTPGYDTTYGYGFVNADAAVRRAIAMKLGSTSQNGNQA</sequence>
<accession>A0ABV4Y0B4</accession>
<dbReference type="PANTHER" id="PTHR43806:SF11">
    <property type="entry name" value="CEREVISIN-RELATED"/>
    <property type="match status" value="1"/>
</dbReference>
<dbReference type="EMBL" id="JBHFNR010000252">
    <property type="protein sequence ID" value="MFB2897435.1"/>
    <property type="molecule type" value="Genomic_DNA"/>
</dbReference>
<feature type="active site" description="Charge relay system" evidence="5">
    <location>
        <position position="325"/>
    </location>
</feature>
<dbReference type="SUPFAM" id="SSF52743">
    <property type="entry name" value="Subtilisin-like"/>
    <property type="match status" value="1"/>
</dbReference>
<name>A0ABV4Y0B4_9CYAN</name>
<evidence type="ECO:0000256" key="4">
    <source>
        <dbReference type="ARBA" id="ARBA00022825"/>
    </source>
</evidence>
<feature type="domain" description="Peptidase S8/S53" evidence="6">
    <location>
        <begin position="281"/>
        <end position="558"/>
    </location>
</feature>
<protein>
    <submittedName>
        <fullName evidence="7">S8 family serine peptidase</fullName>
    </submittedName>
</protein>
<dbReference type="InterPro" id="IPR036852">
    <property type="entry name" value="Peptidase_S8/S53_dom_sf"/>
</dbReference>
<gene>
    <name evidence="7" type="ORF">ACE1CI_31340</name>
</gene>
<dbReference type="RefSeq" id="WP_413267048.1">
    <property type="nucleotide sequence ID" value="NZ_JBHFNR010000252.1"/>
</dbReference>
<dbReference type="PRINTS" id="PR00723">
    <property type="entry name" value="SUBTILISIN"/>
</dbReference>
<evidence type="ECO:0000256" key="2">
    <source>
        <dbReference type="ARBA" id="ARBA00022670"/>
    </source>
</evidence>